<feature type="domain" description="R13L1/DRL21-like LRR repeat region" evidence="5">
    <location>
        <begin position="397"/>
        <end position="534"/>
    </location>
</feature>
<keyword evidence="1" id="KW-0433">Leucine-rich repeat</keyword>
<evidence type="ECO:0000256" key="1">
    <source>
        <dbReference type="ARBA" id="ARBA00022614"/>
    </source>
</evidence>
<proteinExistence type="predicted"/>
<evidence type="ECO:0000259" key="5">
    <source>
        <dbReference type="Pfam" id="PF25019"/>
    </source>
</evidence>
<dbReference type="RefSeq" id="XP_029122293.1">
    <property type="nucleotide sequence ID" value="XM_029266460.1"/>
</dbReference>
<reference evidence="7" key="1">
    <citation type="submission" date="2025-08" db="UniProtKB">
        <authorList>
            <consortium name="RefSeq"/>
        </authorList>
    </citation>
    <scope>IDENTIFICATION</scope>
</reference>
<keyword evidence="6" id="KW-1185">Reference proteome</keyword>
<dbReference type="GO" id="GO:0002758">
    <property type="term" value="P:innate immune response-activating signaling pathway"/>
    <property type="evidence" value="ECO:0007669"/>
    <property type="project" value="UniProtKB-ARBA"/>
</dbReference>
<accession>A0A8N4IHL2</accession>
<dbReference type="GO" id="GO:0042742">
    <property type="term" value="P:defense response to bacterium"/>
    <property type="evidence" value="ECO:0007669"/>
    <property type="project" value="UniProtKB-ARBA"/>
</dbReference>
<keyword evidence="3" id="KW-0611">Plant defense</keyword>
<dbReference type="FunFam" id="1.10.10.10:FF:000322">
    <property type="entry name" value="Probable disease resistance protein At1g63360"/>
    <property type="match status" value="1"/>
</dbReference>
<dbReference type="InterPro" id="IPR056789">
    <property type="entry name" value="LRR_R13L1-DRL21"/>
</dbReference>
<evidence type="ECO:0000313" key="7">
    <source>
        <dbReference type="RefSeq" id="XP_029122293.1"/>
    </source>
</evidence>
<dbReference type="InterPro" id="IPR036388">
    <property type="entry name" value="WH-like_DNA-bd_sf"/>
</dbReference>
<protein>
    <submittedName>
        <fullName evidence="7">Disease resistance RPP13-like protein 1</fullName>
    </submittedName>
</protein>
<dbReference type="GO" id="GO:0043531">
    <property type="term" value="F:ADP binding"/>
    <property type="evidence" value="ECO:0007669"/>
    <property type="project" value="InterPro"/>
</dbReference>
<dbReference type="PANTHER" id="PTHR36766">
    <property type="entry name" value="PLANT BROAD-SPECTRUM MILDEW RESISTANCE PROTEIN RPW8"/>
    <property type="match status" value="1"/>
</dbReference>
<dbReference type="InterPro" id="IPR058922">
    <property type="entry name" value="WHD_DRP"/>
</dbReference>
<dbReference type="Pfam" id="PF23559">
    <property type="entry name" value="WHD_DRP"/>
    <property type="match status" value="1"/>
</dbReference>
<dbReference type="InterPro" id="IPR042197">
    <property type="entry name" value="Apaf_helical"/>
</dbReference>
<dbReference type="AlphaFoldDB" id="A0A8N4IHL2"/>
<evidence type="ECO:0000259" key="4">
    <source>
        <dbReference type="Pfam" id="PF23559"/>
    </source>
</evidence>
<organism evidence="6 7">
    <name type="scientific">Elaeis guineensis var. tenera</name>
    <name type="common">Oil palm</name>
    <dbReference type="NCBI Taxonomy" id="51953"/>
    <lineage>
        <taxon>Eukaryota</taxon>
        <taxon>Viridiplantae</taxon>
        <taxon>Streptophyta</taxon>
        <taxon>Embryophyta</taxon>
        <taxon>Tracheophyta</taxon>
        <taxon>Spermatophyta</taxon>
        <taxon>Magnoliopsida</taxon>
        <taxon>Liliopsida</taxon>
        <taxon>Arecaceae</taxon>
        <taxon>Arecoideae</taxon>
        <taxon>Cocoseae</taxon>
        <taxon>Elaeidinae</taxon>
        <taxon>Elaeis</taxon>
    </lineage>
</organism>
<evidence type="ECO:0000256" key="2">
    <source>
        <dbReference type="ARBA" id="ARBA00022737"/>
    </source>
</evidence>
<gene>
    <name evidence="7" type="primary">LOC105051177</name>
</gene>
<dbReference type="SUPFAM" id="SSF52540">
    <property type="entry name" value="P-loop containing nucleoside triphosphate hydrolases"/>
    <property type="match status" value="1"/>
</dbReference>
<name>A0A8N4IHL2_ELAGV</name>
<dbReference type="PRINTS" id="PR00364">
    <property type="entry name" value="DISEASERSIST"/>
</dbReference>
<dbReference type="SUPFAM" id="SSF52058">
    <property type="entry name" value="L domain-like"/>
    <property type="match status" value="1"/>
</dbReference>
<dbReference type="Pfam" id="PF25019">
    <property type="entry name" value="LRR_R13L1-DRL21"/>
    <property type="match status" value="1"/>
</dbReference>
<dbReference type="InterPro" id="IPR032675">
    <property type="entry name" value="LRR_dom_sf"/>
</dbReference>
<dbReference type="OrthoDB" id="773208at2759"/>
<dbReference type="Gene3D" id="1.10.8.430">
    <property type="entry name" value="Helical domain of apoptotic protease-activating factors"/>
    <property type="match status" value="1"/>
</dbReference>
<dbReference type="Proteomes" id="UP000504607">
    <property type="component" value="Chromosome 9"/>
</dbReference>
<evidence type="ECO:0000313" key="6">
    <source>
        <dbReference type="Proteomes" id="UP000504607"/>
    </source>
</evidence>
<dbReference type="Gene3D" id="1.10.10.10">
    <property type="entry name" value="Winged helix-like DNA-binding domain superfamily/Winged helix DNA-binding domain"/>
    <property type="match status" value="1"/>
</dbReference>
<dbReference type="Gene3D" id="3.80.10.10">
    <property type="entry name" value="Ribonuclease Inhibitor"/>
    <property type="match status" value="3"/>
</dbReference>
<keyword evidence="2" id="KW-0677">Repeat</keyword>
<evidence type="ECO:0000256" key="3">
    <source>
        <dbReference type="ARBA" id="ARBA00022821"/>
    </source>
</evidence>
<dbReference type="PANTHER" id="PTHR36766:SF40">
    <property type="entry name" value="DISEASE RESISTANCE PROTEIN RGA3"/>
    <property type="match status" value="1"/>
</dbReference>
<sequence>MQAVHPYHPDYLSPEQSWSLFRHYAFGGRDVEEQSHLEGIGKQIVNKCSGLPLAVKTIGSLLGYETDEDGWMEVLQSDLWELDKNNEILASLRLSYIRMPAHLKSCFLYCSMFPKDHVFDKDVLVRLWMAQGYIPPRGRKKMEDIGDECFNDLLRRSFFDRHFGRLKMHDMIHDLAKFIAGNECYVVVDKELPGSPDKVRHLYVDYAVESMKLLRSCNLRALRTLLLCDQIGIQDIIQFPPLLRCLRFCWQRRDETPDLLRNVKHLRYLQIDSSCIVRLPESVCLLYHLQILILYCGHLVKLPDGLGNLINLRYFELHSHAIERLPESVCRLRNLQTLDLCLCRELKELPSGMGNLTNLCHLDTTGAQILCLPAGIEKLRNLQRLSGRYRVQGGGIGVLKDLAKLQGDLFISALRNLVSIEDAKDVGLKYKHKLELEQLHLFWDADCENDWHCLGDNIRLHLKAFLKENKDVPADEEREEALLEYLQPPANLKTLLIEGYGGSKFPQWVGNSLSFASLRQIHIIGCQNVRSLPLYIHDSLGKLDASTSKSMLEMVHISGCPKLTSIGGLHNLHSLYGLNISVCPQLLVLSEEGLPSKLQYLHIEECQRLTSFPGMQNLTSLKELSIINCPQLRLSSEEGLLPELQYLCIEECQQLTSLWGMPLTHLTMKDCPKLRIMVEDQLSSIQIASSNKLISNIWWNINRRVDDLTSTDHVLEELTIWRCTYIPPPEDLPNFTSLRSLVVKDCPRIKFLPCKLLPSTLKSFVVDGCEDLMYLKLAQQNRDALEELRLVNCPKLKWVPGLKSLFFPKILRIEQCPQLPQFLIEETENRGTIDD</sequence>
<dbReference type="GO" id="GO:0009626">
    <property type="term" value="P:plant-type hypersensitive response"/>
    <property type="evidence" value="ECO:0007669"/>
    <property type="project" value="UniProtKB-ARBA"/>
</dbReference>
<feature type="domain" description="Disease resistance protein winged helix" evidence="4">
    <location>
        <begin position="112"/>
        <end position="176"/>
    </location>
</feature>
<dbReference type="InterPro" id="IPR027417">
    <property type="entry name" value="P-loop_NTPase"/>
</dbReference>